<dbReference type="InterPro" id="IPR011646">
    <property type="entry name" value="KAP_P-loop"/>
</dbReference>
<dbReference type="Pfam" id="PF07693">
    <property type="entry name" value="KAP_NTPase"/>
    <property type="match status" value="1"/>
</dbReference>
<comment type="caution">
    <text evidence="2">The sequence shown here is derived from an EMBL/GenBank/DDBJ whole genome shotgun (WGS) entry which is preliminary data.</text>
</comment>
<dbReference type="Gene3D" id="3.40.50.300">
    <property type="entry name" value="P-loop containing nucleotide triphosphate hydrolases"/>
    <property type="match status" value="1"/>
</dbReference>
<dbReference type="InterPro" id="IPR027417">
    <property type="entry name" value="P-loop_NTPase"/>
</dbReference>
<sequence length="747" mass="85185">MCDNNNNMEGSSEPMLDKPITDEEHDAFGFSHIATQLAKSIDKIGREGSAVFGIEGAWGSGKTSLLNLLRYELECCNNERTFLLTISPWLNGDSSSQVASLLLPVAKIIEDEEKKRLSPGRRSFFNKKTKVKQTAKLIFRYTQATARILQPVAQLAGAFPSVPNFGATLQAYSDTTVEGTCKTTEALKTEIGEKVKALDLNFIVLLDDLDRLEPVQVVEVTRLIKSVADFPRFRYILCYDKAIIVQAIKNSLNIEDGNAYLQKIVQISFSLPQPESFVLARHFLNGATKLYQSVNDCLPNSHLAAQLQSATDIFGTLLKTPREVQLALNGIQFRYSGIRDYVFMPDLCFLQLLRVTCCELHDWIEIYLTKWAIMESKDGYISNEERDFFLKNLKKLLTQVNYSPIFLIGIVERLPGIVGTELNSLDIFQPDSDSNWVKMQSTSHCRLKSMAYWRYYFAFSSPQNVFPPSYFDNLFLIAANEEDNSKLEEELLSKIDNNGISSRSWFEHILSQLTEPRIDSLTIEACTGLLRFFFNSGDEIYSRYRKMKNDFHNSDLATNVVGHRLLKKMFKGNREKSLDTLFLLTKDGVAWLWIASFISSLLLQNGLVGNRPAPESEKILSDADLIKVRNCIKDRLDKMNIDLSNLDEAVMKDFVWAWRYISGANSLESWIENTTEEDFLKILLNLRSRIFTSNLGLIKVLREEELYEFMGGNEKINSRLSKIKRSGDFPDLIQEVYESIELHHSYS</sequence>
<dbReference type="SUPFAM" id="SSF52540">
    <property type="entry name" value="P-loop containing nucleoside triphosphate hydrolases"/>
    <property type="match status" value="1"/>
</dbReference>
<organism evidence="2 3">
    <name type="scientific">Lonsdalea populi</name>
    <dbReference type="NCBI Taxonomy" id="1172565"/>
    <lineage>
        <taxon>Bacteria</taxon>
        <taxon>Pseudomonadati</taxon>
        <taxon>Pseudomonadota</taxon>
        <taxon>Gammaproteobacteria</taxon>
        <taxon>Enterobacterales</taxon>
        <taxon>Pectobacteriaceae</taxon>
        <taxon>Lonsdalea</taxon>
    </lineage>
</organism>
<evidence type="ECO:0000313" key="3">
    <source>
        <dbReference type="Proteomes" id="UP000250186"/>
    </source>
</evidence>
<feature type="domain" description="KAP NTPase" evidence="1">
    <location>
        <begin position="30"/>
        <end position="334"/>
    </location>
</feature>
<dbReference type="Proteomes" id="UP000250186">
    <property type="component" value="Unassembled WGS sequence"/>
</dbReference>
<keyword evidence="3" id="KW-1185">Reference proteome</keyword>
<dbReference type="EMBL" id="LUSW01000028">
    <property type="protein sequence ID" value="RAT32503.1"/>
    <property type="molecule type" value="Genomic_DNA"/>
</dbReference>
<gene>
    <name evidence="2" type="ORF">AU492_12320</name>
</gene>
<accession>A0ABX9EM84</accession>
<evidence type="ECO:0000313" key="2">
    <source>
        <dbReference type="EMBL" id="RAT32503.1"/>
    </source>
</evidence>
<name>A0ABX9EM84_9GAMM</name>
<proteinExistence type="predicted"/>
<protein>
    <recommendedName>
        <fullName evidence="1">KAP NTPase domain-containing protein</fullName>
    </recommendedName>
</protein>
<evidence type="ECO:0000259" key="1">
    <source>
        <dbReference type="Pfam" id="PF07693"/>
    </source>
</evidence>
<reference evidence="2 3" key="1">
    <citation type="submission" date="2016-02" db="EMBL/GenBank/DDBJ databases">
        <title>Species-wide whole genome sequencing reveals diversity, host range in Lonsdalea quercina.</title>
        <authorList>
            <person name="Li Y."/>
        </authorList>
    </citation>
    <scope>NUCLEOTIDE SEQUENCE [LARGE SCALE GENOMIC DNA]</scope>
    <source>
        <strain evidence="2 3">CFCC 12721</strain>
    </source>
</reference>
<dbReference type="PANTHER" id="PTHR22674:SF6">
    <property type="entry name" value="NTPASE KAP FAMILY P-LOOP DOMAIN-CONTAINING PROTEIN 1"/>
    <property type="match status" value="1"/>
</dbReference>
<dbReference type="RefSeq" id="WP_112092588.1">
    <property type="nucleotide sequence ID" value="NZ_LUSR01000084.1"/>
</dbReference>
<dbReference type="InterPro" id="IPR052754">
    <property type="entry name" value="NTPase_KAP_P-loop"/>
</dbReference>
<dbReference type="PANTHER" id="PTHR22674">
    <property type="entry name" value="NTPASE, KAP FAMILY P-LOOP DOMAIN-CONTAINING 1"/>
    <property type="match status" value="1"/>
</dbReference>